<protein>
    <recommendedName>
        <fullName evidence="6">S-protein homolog</fullName>
    </recommendedName>
</protein>
<proteinExistence type="inferred from homology"/>
<dbReference type="EMBL" id="CAMGYJ010000003">
    <property type="protein sequence ID" value="CAI0394871.1"/>
    <property type="molecule type" value="Genomic_DNA"/>
</dbReference>
<dbReference type="Proteomes" id="UP001154282">
    <property type="component" value="Unassembled WGS sequence"/>
</dbReference>
<dbReference type="AlphaFoldDB" id="A0AAV0IBN8"/>
<keyword evidence="4 6" id="KW-0964">Secreted</keyword>
<reference evidence="7" key="1">
    <citation type="submission" date="2022-08" db="EMBL/GenBank/DDBJ databases">
        <authorList>
            <person name="Gutierrez-Valencia J."/>
        </authorList>
    </citation>
    <scope>NUCLEOTIDE SEQUENCE</scope>
</reference>
<evidence type="ECO:0000256" key="4">
    <source>
        <dbReference type="ARBA" id="ARBA00022525"/>
    </source>
</evidence>
<organism evidence="7 8">
    <name type="scientific">Linum tenue</name>
    <dbReference type="NCBI Taxonomy" id="586396"/>
    <lineage>
        <taxon>Eukaryota</taxon>
        <taxon>Viridiplantae</taxon>
        <taxon>Streptophyta</taxon>
        <taxon>Embryophyta</taxon>
        <taxon>Tracheophyta</taxon>
        <taxon>Spermatophyta</taxon>
        <taxon>Magnoliopsida</taxon>
        <taxon>eudicotyledons</taxon>
        <taxon>Gunneridae</taxon>
        <taxon>Pentapetalae</taxon>
        <taxon>rosids</taxon>
        <taxon>fabids</taxon>
        <taxon>Malpighiales</taxon>
        <taxon>Linaceae</taxon>
        <taxon>Linum</taxon>
    </lineage>
</organism>
<accession>A0AAV0IBN8</accession>
<comment type="caution">
    <text evidence="7">The sequence shown here is derived from an EMBL/GenBank/DDBJ whole genome shotgun (WGS) entry which is preliminary data.</text>
</comment>
<gene>
    <name evidence="7" type="ORF">LITE_LOCUS8503</name>
</gene>
<dbReference type="PANTHER" id="PTHR31232">
    <property type="match status" value="1"/>
</dbReference>
<evidence type="ECO:0000256" key="6">
    <source>
        <dbReference type="RuleBase" id="RU367044"/>
    </source>
</evidence>
<evidence type="ECO:0000256" key="5">
    <source>
        <dbReference type="ARBA" id="ARBA00022729"/>
    </source>
</evidence>
<comment type="subcellular location">
    <subcellularLocation>
        <location evidence="1 6">Secreted</location>
    </subcellularLocation>
</comment>
<keyword evidence="8" id="KW-1185">Reference proteome</keyword>
<evidence type="ECO:0000256" key="1">
    <source>
        <dbReference type="ARBA" id="ARBA00004613"/>
    </source>
</evidence>
<evidence type="ECO:0000256" key="2">
    <source>
        <dbReference type="ARBA" id="ARBA00005581"/>
    </source>
</evidence>
<name>A0AAV0IBN8_9ROSI</name>
<keyword evidence="3 6" id="KW-0713">Self-incompatibility</keyword>
<evidence type="ECO:0000256" key="3">
    <source>
        <dbReference type="ARBA" id="ARBA00022471"/>
    </source>
</evidence>
<sequence length="121" mass="13802">MVRPSIGQTRAIQVINKLSSKVLIVHCQSKDDDMGAHAISFNESISWQFELDIIGGTLFWCNLAVEDRRLSFVAYDADRHGNFYISVWEVCDDGLFGRYVSGVYRHFICRWNSSGKDCGYP</sequence>
<dbReference type="InterPro" id="IPR010264">
    <property type="entry name" value="Self-incomp_S1"/>
</dbReference>
<evidence type="ECO:0000313" key="7">
    <source>
        <dbReference type="EMBL" id="CAI0394871.1"/>
    </source>
</evidence>
<dbReference type="GO" id="GO:0060320">
    <property type="term" value="P:rejection of self pollen"/>
    <property type="evidence" value="ECO:0007669"/>
    <property type="project" value="UniProtKB-KW"/>
</dbReference>
<comment type="similarity">
    <text evidence="2 6">Belongs to the plant self-incompatibility (S1) protein family.</text>
</comment>
<dbReference type="Pfam" id="PF05938">
    <property type="entry name" value="Self-incomp_S1"/>
    <property type="match status" value="1"/>
</dbReference>
<keyword evidence="5" id="KW-0732">Signal</keyword>
<dbReference type="PANTHER" id="PTHR31232:SF156">
    <property type="entry name" value="PLANT SELF-INCOMPATIBILITY PROTEIN S1 FAMILY-RELATED"/>
    <property type="match status" value="1"/>
</dbReference>
<evidence type="ECO:0000313" key="8">
    <source>
        <dbReference type="Proteomes" id="UP001154282"/>
    </source>
</evidence>
<dbReference type="GO" id="GO:0005576">
    <property type="term" value="C:extracellular region"/>
    <property type="evidence" value="ECO:0007669"/>
    <property type="project" value="UniProtKB-SubCell"/>
</dbReference>